<comment type="caution">
    <text evidence="3">The sequence shown here is derived from an EMBL/GenBank/DDBJ whole genome shotgun (WGS) entry which is preliminary data.</text>
</comment>
<keyword evidence="1" id="KW-0802">TPR repeat</keyword>
<dbReference type="Gene3D" id="1.25.40.10">
    <property type="entry name" value="Tetratricopeptide repeat domain"/>
    <property type="match status" value="1"/>
</dbReference>
<name>A0ABS7HL12_9MICO</name>
<dbReference type="EMBL" id="JAEUAW010000005">
    <property type="protein sequence ID" value="MBW9093634.1"/>
    <property type="molecule type" value="Genomic_DNA"/>
</dbReference>
<dbReference type="Pfam" id="PF14559">
    <property type="entry name" value="TPR_19"/>
    <property type="match status" value="1"/>
</dbReference>
<dbReference type="InterPro" id="IPR019734">
    <property type="entry name" value="TPR_rpt"/>
</dbReference>
<dbReference type="RefSeq" id="WP_220300365.1">
    <property type="nucleotide sequence ID" value="NZ_JAEUAW010000005.1"/>
</dbReference>
<dbReference type="InterPro" id="IPR011990">
    <property type="entry name" value="TPR-like_helical_dom_sf"/>
</dbReference>
<evidence type="ECO:0000313" key="4">
    <source>
        <dbReference type="Proteomes" id="UP001196843"/>
    </source>
</evidence>
<evidence type="ECO:0000256" key="2">
    <source>
        <dbReference type="SAM" id="Phobius"/>
    </source>
</evidence>
<keyword evidence="2" id="KW-1133">Transmembrane helix</keyword>
<evidence type="ECO:0000313" key="3">
    <source>
        <dbReference type="EMBL" id="MBW9093634.1"/>
    </source>
</evidence>
<reference evidence="3 4" key="1">
    <citation type="journal article" date="2021" name="MBio">
        <title>Poor Competitiveness of Bradyrhizobium in Pigeon Pea Root Colonization in Indian Soils.</title>
        <authorList>
            <person name="Chalasani D."/>
            <person name="Basu A."/>
            <person name="Pullabhotla S.V.S.R.N."/>
            <person name="Jorrin B."/>
            <person name="Neal A.L."/>
            <person name="Poole P.S."/>
            <person name="Podile A.R."/>
            <person name="Tkacz A."/>
        </authorList>
    </citation>
    <scope>NUCLEOTIDE SEQUENCE [LARGE SCALE GENOMIC DNA]</scope>
    <source>
        <strain evidence="3 4">HU14</strain>
    </source>
</reference>
<dbReference type="SMART" id="SM00028">
    <property type="entry name" value="TPR"/>
    <property type="match status" value="1"/>
</dbReference>
<feature type="transmembrane region" description="Helical" evidence="2">
    <location>
        <begin position="35"/>
        <end position="54"/>
    </location>
</feature>
<sequence>MSARIGVAVMAVLLALYIVLVGQRSWLLLMSGDPIGVGMGAALVVLPLIAAWALGRELWFGVRAEQLGRRLEAEGALPDDAVSVRPSGRVLREDADAVFPAYRAAAEAHPEDWRVWYRLGVAYDAAGDRRRAREAVRTAIRLEKTDRPR</sequence>
<gene>
    <name evidence="3" type="ORF">JNB62_08075</name>
</gene>
<keyword evidence="2" id="KW-0812">Transmembrane</keyword>
<dbReference type="PROSITE" id="PS50005">
    <property type="entry name" value="TPR"/>
    <property type="match status" value="1"/>
</dbReference>
<evidence type="ECO:0000256" key="1">
    <source>
        <dbReference type="PROSITE-ProRule" id="PRU00339"/>
    </source>
</evidence>
<dbReference type="SUPFAM" id="SSF48452">
    <property type="entry name" value="TPR-like"/>
    <property type="match status" value="1"/>
</dbReference>
<dbReference type="Proteomes" id="UP001196843">
    <property type="component" value="Unassembled WGS sequence"/>
</dbReference>
<feature type="transmembrane region" description="Helical" evidence="2">
    <location>
        <begin position="7"/>
        <end position="29"/>
    </location>
</feature>
<organism evidence="3 4">
    <name type="scientific">Microbacterium jejuense</name>
    <dbReference type="NCBI Taxonomy" id="1263637"/>
    <lineage>
        <taxon>Bacteria</taxon>
        <taxon>Bacillati</taxon>
        <taxon>Actinomycetota</taxon>
        <taxon>Actinomycetes</taxon>
        <taxon>Micrococcales</taxon>
        <taxon>Microbacteriaceae</taxon>
        <taxon>Microbacterium</taxon>
    </lineage>
</organism>
<protein>
    <submittedName>
        <fullName evidence="3">Tetratricopeptide repeat protein</fullName>
    </submittedName>
</protein>
<accession>A0ABS7HL12</accession>
<keyword evidence="4" id="KW-1185">Reference proteome</keyword>
<proteinExistence type="predicted"/>
<feature type="repeat" description="TPR" evidence="1">
    <location>
        <begin position="113"/>
        <end position="146"/>
    </location>
</feature>
<keyword evidence="2" id="KW-0472">Membrane</keyword>